<gene>
    <name evidence="2" type="ORF">METZ01_LOCUS31506</name>
</gene>
<reference evidence="2" key="1">
    <citation type="submission" date="2018-05" db="EMBL/GenBank/DDBJ databases">
        <authorList>
            <person name="Lanie J.A."/>
            <person name="Ng W.-L."/>
            <person name="Kazmierczak K.M."/>
            <person name="Andrzejewski T.M."/>
            <person name="Davidsen T.M."/>
            <person name="Wayne K.J."/>
            <person name="Tettelin H."/>
            <person name="Glass J.I."/>
            <person name="Rusch D."/>
            <person name="Podicherti R."/>
            <person name="Tsui H.-C.T."/>
            <person name="Winkler M.E."/>
        </authorList>
    </citation>
    <scope>NUCLEOTIDE SEQUENCE</scope>
</reference>
<dbReference type="EMBL" id="UINC01001361">
    <property type="protein sequence ID" value="SUZ78652.1"/>
    <property type="molecule type" value="Genomic_DNA"/>
</dbReference>
<feature type="non-terminal residue" evidence="2">
    <location>
        <position position="1"/>
    </location>
</feature>
<feature type="domain" description="DUF4399" evidence="1">
    <location>
        <begin position="9"/>
        <end position="62"/>
    </location>
</feature>
<proteinExistence type="predicted"/>
<evidence type="ECO:0000313" key="2">
    <source>
        <dbReference type="EMBL" id="SUZ78652.1"/>
    </source>
</evidence>
<dbReference type="AlphaFoldDB" id="A0A381QH28"/>
<organism evidence="2">
    <name type="scientific">marine metagenome</name>
    <dbReference type="NCBI Taxonomy" id="408172"/>
    <lineage>
        <taxon>unclassified sequences</taxon>
        <taxon>metagenomes</taxon>
        <taxon>ecological metagenomes</taxon>
    </lineage>
</organism>
<dbReference type="InterPro" id="IPR025512">
    <property type="entry name" value="DUF4399"/>
</dbReference>
<name>A0A381QH28_9ZZZZ</name>
<evidence type="ECO:0000259" key="1">
    <source>
        <dbReference type="Pfam" id="PF14347"/>
    </source>
</evidence>
<dbReference type="Pfam" id="PF14347">
    <property type="entry name" value="DUF4399"/>
    <property type="match status" value="1"/>
</dbReference>
<sequence>VAGEIIPPGTPSYVHFGTGNDRITLQFELGEHRVCLQAADGEHRVIEGPEHSLLTKEIHFTVTEQ</sequence>
<accession>A0A381QH28</accession>
<protein>
    <recommendedName>
        <fullName evidence="1">DUF4399 domain-containing protein</fullName>
    </recommendedName>
</protein>